<keyword evidence="1" id="KW-0472">Membrane</keyword>
<evidence type="ECO:0000256" key="1">
    <source>
        <dbReference type="SAM" id="Phobius"/>
    </source>
</evidence>
<evidence type="ECO:0000313" key="3">
    <source>
        <dbReference type="Proteomes" id="UP000199595"/>
    </source>
</evidence>
<dbReference type="RefSeq" id="WP_090126586.1">
    <property type="nucleotide sequence ID" value="NZ_FNNJ01000023.1"/>
</dbReference>
<keyword evidence="1" id="KW-0812">Transmembrane</keyword>
<dbReference type="Proteomes" id="UP000199595">
    <property type="component" value="Unassembled WGS sequence"/>
</dbReference>
<feature type="transmembrane region" description="Helical" evidence="1">
    <location>
        <begin position="7"/>
        <end position="26"/>
    </location>
</feature>
<protein>
    <submittedName>
        <fullName evidence="2">Uncharacterized protein</fullName>
    </submittedName>
</protein>
<organism evidence="2 3">
    <name type="scientific">Lutibacter oricola</name>
    <dbReference type="NCBI Taxonomy" id="762486"/>
    <lineage>
        <taxon>Bacteria</taxon>
        <taxon>Pseudomonadati</taxon>
        <taxon>Bacteroidota</taxon>
        <taxon>Flavobacteriia</taxon>
        <taxon>Flavobacteriales</taxon>
        <taxon>Flavobacteriaceae</taxon>
        <taxon>Lutibacter</taxon>
    </lineage>
</organism>
<keyword evidence="3" id="KW-1185">Reference proteome</keyword>
<sequence>MKKSKEKIVIGVIAFSIIFYMIFTHFTNIDELDKYGVISVGKMIEFGYCNGGANCGKYEYYYDNKRYTSTFRSERNYSFDKKEKKEYINRYFEILLSKQNPEISEIYLNKEINNLERIRKIGFD</sequence>
<evidence type="ECO:0000313" key="2">
    <source>
        <dbReference type="EMBL" id="SDY09512.1"/>
    </source>
</evidence>
<gene>
    <name evidence="2" type="ORF">SAMN05444411_1234</name>
</gene>
<dbReference type="OrthoDB" id="1445086at2"/>
<dbReference type="EMBL" id="FNNJ01000023">
    <property type="protein sequence ID" value="SDY09512.1"/>
    <property type="molecule type" value="Genomic_DNA"/>
</dbReference>
<proteinExistence type="predicted"/>
<accession>A0A1H3H1U9</accession>
<name>A0A1H3H1U9_9FLAO</name>
<reference evidence="2 3" key="1">
    <citation type="submission" date="2016-10" db="EMBL/GenBank/DDBJ databases">
        <authorList>
            <person name="de Groot N.N."/>
        </authorList>
    </citation>
    <scope>NUCLEOTIDE SEQUENCE [LARGE SCALE GENOMIC DNA]</scope>
    <source>
        <strain evidence="2 3">DSM 24956</strain>
    </source>
</reference>
<keyword evidence="1" id="KW-1133">Transmembrane helix</keyword>
<dbReference type="AlphaFoldDB" id="A0A1H3H1U9"/>